<dbReference type="PANTHER" id="PTHR32468">
    <property type="entry name" value="CATION/H + ANTIPORTER"/>
    <property type="match status" value="1"/>
</dbReference>
<dbReference type="SUPFAM" id="SSF49265">
    <property type="entry name" value="Fibronectin type III"/>
    <property type="match status" value="1"/>
</dbReference>
<feature type="transmembrane region" description="Helical" evidence="7">
    <location>
        <begin position="123"/>
        <end position="146"/>
    </location>
</feature>
<evidence type="ECO:0000313" key="9">
    <source>
        <dbReference type="EMBL" id="URW80775.1"/>
    </source>
</evidence>
<gene>
    <name evidence="9" type="ORF">M9189_05345</name>
</gene>
<dbReference type="Pfam" id="PF00999">
    <property type="entry name" value="Na_H_Exchanger"/>
    <property type="match status" value="1"/>
</dbReference>
<evidence type="ECO:0000256" key="7">
    <source>
        <dbReference type="SAM" id="Phobius"/>
    </source>
</evidence>
<dbReference type="GO" id="GO:0016020">
    <property type="term" value="C:membrane"/>
    <property type="evidence" value="ECO:0007669"/>
    <property type="project" value="UniProtKB-SubCell"/>
</dbReference>
<name>A0A9J6ZSR8_9BACT</name>
<dbReference type="RefSeq" id="WP_250725192.1">
    <property type="nucleotide sequence ID" value="NZ_CP098400.1"/>
</dbReference>
<sequence length="1219" mass="136089">MKKRYRNTAFYVGVTGGFAFLVYCLIIAGSKLEDGGSVVSVASGNTPWADFVHSIASNLGHPLALLLAQIVTIILTARLLGWLCNRIGQPAVIGEIIAGIVLGPSLIGYYFPAFSEALFPVESLGNLQFISQIGLILFMFIIGMELDLKILKKKAGDAVIVSHASIVIPFALGMALSYFLYANFAPEGVRFSSFGLFLGISMSVTALDLSGNVLFKKDGNSDIATFRYGYECAAPSAAISKVSHNSVSVSWNSNSSIREYIVSYRKENDSEWQEVTTSNVGLTIDNLEHSVQYELYVRASCGDASSSNERLLRFKTDRFVDYSCGAGAPRISFENQDPLPALHRFDEFKAADFYIEVTEVSGTQGVFSGRGLASIPFLEFLKFEVSFNDITINTDRQMIDGHVVFLHEEETGKIPGRNMGVGGSQGAEGSQELSFEEALNEIADQKVTIDEEVADVSVSNGNVTVVTESGQTQSYLVGENQTLAIVTPESIVVVDQASGQVFQAPNTPPGSSSNVRTPSQSGIHGCLVTFRPSATQRLGFDAVGNGVVKPNSYFLRDRNGDTVPWKSLEAGNTDYVAMLTNGDCQADSLRFIRESGLLTPTTPGRNNSLELLLTGGFQGQEERLTVARATTNHINDSTSEEILTEAGVLGLVSYQRITRDVFLIPVNGASFPTASTQLSDIEKRLNEIYGSAVINWNVHFDEPIEVGRINEAEFKVEGTAMLSKYTSDMNRVIRTYKRNRPSDDNSLYLFFVELSDLGTSRKGFMPLAGNFGFIFNFSASDFDLLAHELAHGAFNLRHTFSDKAQHYFPVQQTANLMDYAGGTDLWKYQWDLIHNPESILFSWAQDEEEGAYSLPCLGWFDDCDDVLKILETFRNARIKGNQVKINGQTKIEERILIANSIKVGDTDYKRIRLIYKPKTEDYTFNPTKYSFYDQQFFVTDGSVDWQRGFVYYKDSEELFKILVDDETSKIGKLKEYLFGKEYDEIIQIFTNNTVLTPDEIRDVREQIAMLKDEDQKKELFLELQTKVPYHNQRNNDQTQYLADRMCNLTSQAMCLEYLGIACPDANMQFEDYLEQIRENNNFGDRTTPDARQKITEHLGACYQYKEFKGTFSDNKEKIKEVLLPKLETGCSIMLSVWPGCKGHLIRLQSITNEGLIVDDPYGKVKGKTDGFDWREACNSGGYDTNSNTFEDTKGSDNLWKWSDIQDVTLKYVEIYCTCK</sequence>
<dbReference type="CDD" id="cd00063">
    <property type="entry name" value="FN3"/>
    <property type="match status" value="1"/>
</dbReference>
<dbReference type="EMBL" id="CP098400">
    <property type="protein sequence ID" value="URW80775.1"/>
    <property type="molecule type" value="Genomic_DNA"/>
</dbReference>
<dbReference type="Proteomes" id="UP001056426">
    <property type="component" value="Chromosome"/>
</dbReference>
<dbReference type="Gene3D" id="1.20.1530.20">
    <property type="match status" value="1"/>
</dbReference>
<keyword evidence="5" id="KW-0406">Ion transport</keyword>
<dbReference type="Pfam" id="PF00041">
    <property type="entry name" value="fn3"/>
    <property type="match status" value="1"/>
</dbReference>
<dbReference type="InterPro" id="IPR003961">
    <property type="entry name" value="FN3_dom"/>
</dbReference>
<evidence type="ECO:0000256" key="1">
    <source>
        <dbReference type="ARBA" id="ARBA00004141"/>
    </source>
</evidence>
<organism evidence="9 10">
    <name type="scientific">Xiashengella succiniciproducens</name>
    <dbReference type="NCBI Taxonomy" id="2949635"/>
    <lineage>
        <taxon>Bacteria</taxon>
        <taxon>Pseudomonadati</taxon>
        <taxon>Bacteroidota</taxon>
        <taxon>Bacteroidia</taxon>
        <taxon>Marinilabiliales</taxon>
        <taxon>Marinilabiliaceae</taxon>
        <taxon>Xiashengella</taxon>
    </lineage>
</organism>
<reference evidence="9" key="2">
    <citation type="submission" date="2022-06" db="EMBL/GenBank/DDBJ databases">
        <title>Xiashengella guii gen. nov. sp. nov., a bacterium isolated form anaerobic digestion tank.</title>
        <authorList>
            <person name="Huang H."/>
        </authorList>
    </citation>
    <scope>NUCLEOTIDE SEQUENCE</scope>
    <source>
        <strain evidence="9">Ai-910</strain>
    </source>
</reference>
<evidence type="ECO:0000259" key="8">
    <source>
        <dbReference type="PROSITE" id="PS50853"/>
    </source>
</evidence>
<keyword evidence="2" id="KW-0813">Transport</keyword>
<keyword evidence="10" id="KW-1185">Reference proteome</keyword>
<dbReference type="PANTHER" id="PTHR32468:SF0">
    <property type="entry name" value="K(+)_H(+) ANTIPORTER 1"/>
    <property type="match status" value="1"/>
</dbReference>
<dbReference type="SMART" id="SM00060">
    <property type="entry name" value="FN3"/>
    <property type="match status" value="1"/>
</dbReference>
<reference evidence="9" key="1">
    <citation type="submission" date="2022-05" db="EMBL/GenBank/DDBJ databases">
        <authorList>
            <person name="Sun X."/>
        </authorList>
    </citation>
    <scope>NUCLEOTIDE SEQUENCE</scope>
    <source>
        <strain evidence="9">Ai-910</strain>
    </source>
</reference>
<keyword evidence="6 7" id="KW-0472">Membrane</keyword>
<dbReference type="InterPro" id="IPR039564">
    <property type="entry name" value="Peptidase_C39-like"/>
</dbReference>
<dbReference type="AlphaFoldDB" id="A0A9J6ZSR8"/>
<dbReference type="KEGG" id="alkq:M9189_05345"/>
<feature type="transmembrane region" description="Helical" evidence="7">
    <location>
        <begin position="158"/>
        <end position="181"/>
    </location>
</feature>
<keyword evidence="3 7" id="KW-0812">Transmembrane</keyword>
<dbReference type="PROSITE" id="PS50853">
    <property type="entry name" value="FN3"/>
    <property type="match status" value="1"/>
</dbReference>
<feature type="transmembrane region" description="Helical" evidence="7">
    <location>
        <begin position="92"/>
        <end position="111"/>
    </location>
</feature>
<dbReference type="InterPro" id="IPR038770">
    <property type="entry name" value="Na+/solute_symporter_sf"/>
</dbReference>
<evidence type="ECO:0000256" key="2">
    <source>
        <dbReference type="ARBA" id="ARBA00022448"/>
    </source>
</evidence>
<feature type="transmembrane region" description="Helical" evidence="7">
    <location>
        <begin position="9"/>
        <end position="28"/>
    </location>
</feature>
<dbReference type="InterPro" id="IPR013783">
    <property type="entry name" value="Ig-like_fold"/>
</dbReference>
<accession>A0A9J6ZSR8</accession>
<evidence type="ECO:0000256" key="6">
    <source>
        <dbReference type="ARBA" id="ARBA00023136"/>
    </source>
</evidence>
<keyword evidence="4 7" id="KW-1133">Transmembrane helix</keyword>
<protein>
    <submittedName>
        <fullName evidence="9">Cation:proton antiporter</fullName>
    </submittedName>
</protein>
<dbReference type="GO" id="GO:1902600">
    <property type="term" value="P:proton transmembrane transport"/>
    <property type="evidence" value="ECO:0007669"/>
    <property type="project" value="InterPro"/>
</dbReference>
<dbReference type="InterPro" id="IPR050794">
    <property type="entry name" value="CPA2_transporter"/>
</dbReference>
<comment type="subcellular location">
    <subcellularLocation>
        <location evidence="1">Membrane</location>
        <topology evidence="1">Multi-pass membrane protein</topology>
    </subcellularLocation>
</comment>
<dbReference type="GO" id="GO:0015297">
    <property type="term" value="F:antiporter activity"/>
    <property type="evidence" value="ECO:0007669"/>
    <property type="project" value="InterPro"/>
</dbReference>
<evidence type="ECO:0000313" key="10">
    <source>
        <dbReference type="Proteomes" id="UP001056426"/>
    </source>
</evidence>
<proteinExistence type="predicted"/>
<evidence type="ECO:0000256" key="4">
    <source>
        <dbReference type="ARBA" id="ARBA00022989"/>
    </source>
</evidence>
<dbReference type="InterPro" id="IPR006153">
    <property type="entry name" value="Cation/H_exchanger_TM"/>
</dbReference>
<feature type="domain" description="Fibronectin type-III" evidence="8">
    <location>
        <begin position="231"/>
        <end position="319"/>
    </location>
</feature>
<feature type="transmembrane region" description="Helical" evidence="7">
    <location>
        <begin position="59"/>
        <end position="80"/>
    </location>
</feature>
<dbReference type="InterPro" id="IPR036116">
    <property type="entry name" value="FN3_sf"/>
</dbReference>
<evidence type="ECO:0000256" key="3">
    <source>
        <dbReference type="ARBA" id="ARBA00022692"/>
    </source>
</evidence>
<dbReference type="Pfam" id="PF13529">
    <property type="entry name" value="Peptidase_C39_2"/>
    <property type="match status" value="1"/>
</dbReference>
<dbReference type="Gene3D" id="2.60.40.10">
    <property type="entry name" value="Immunoglobulins"/>
    <property type="match status" value="1"/>
</dbReference>
<evidence type="ECO:0000256" key="5">
    <source>
        <dbReference type="ARBA" id="ARBA00023065"/>
    </source>
</evidence>